<dbReference type="Pfam" id="PF13764">
    <property type="entry name" value="E3_UbLigase_R4"/>
    <property type="match status" value="1"/>
</dbReference>
<evidence type="ECO:0000313" key="2">
    <source>
        <dbReference type="EMBL" id="ENN72385.1"/>
    </source>
</evidence>
<proteinExistence type="inferred from homology"/>
<dbReference type="HOGENOM" id="CLU_347472_0_0_1"/>
<sequence length="999" mass="112724">MTHEIEQLHRLEATTLTSDLAQGYALNQLTDLLAGFLGNVAIRRQYKSRLVEFGINLTTSGAVLNGYLSLRRLVVQRTRLIDETQEKLLELLEEMTTGTEEETKAFMSICIKTVERYSFQDILTPVFIFERLCSIIYPEENDIGEFFLTLEKDPQQEDFLQGCSGYNLNYTSSNIFDILGRMLGNPYSSTEAGLGPLMRDVKNKICQDCELVALLEDDNGMELLVNNKIMSLDLPVKDVYKKIWLSEGGDHDAMRVVYRMRGLLGDATEEFIETLDNKGQSAVDNEEVYKMANVLADCGGLKVMVARLGSIQNAWRAKPLLQVLLKLFRLSIKVNKCQEVLIEPALGAVEAFLRVLQLCLESATESSQSAVIEQLLEIIETLMAKATSKPLDVFEELSVTFGGSEYVTSLLSFTSHPSVRNNTAVLGHLTRVLAALVYGNQNKMDTLLEHFKDVITFNSYDSDHTTEDQQKLEMFCMLTNNIERNAIGNTLKDYILSFNIVKEALEYICIHAPCVKPTLLRTDSDELKDFISKPALKYILRFLTGLAHSHENTQLEISRADTIPIIHRLEQVSSDEHVGSLAENLLEALCTNPAVAKQIEEVREFTRSEKKRLAMAMREKQLGQLGMRTNDKGQVTAKSTILQQIEELGEESGLVCCICREGYKYQPTKVLGIYTFTKRCNVEEFEVKQRKTGGYYTVTHFNVVHIDCHMSAVRLARARDEWESAALQNANTKCNGLLPLWGPQVPESAFASCLARHNTYLQESTNHRDILHGTTIHDLKLLMLRFAQEKSFHEDTGGGGPQSNMHMVPYLIHVGLYVINTTRVYSREFGALSSYTTNDITADLAYQADGPLYMATMAVFLKSKNEWEKDRYAHLSRLLAIAQTRFVQPSGPGTGLSDKSVKDYSVYKPYLVFFGLIDAIYKYFFKDVEGEFEQWPANLADYIRHNDEALIKNSEKLLSYYTEELLPCTSFGEFCDVVGLLEVISDSDSYLTSVLASVK</sequence>
<dbReference type="OMA" id="KYDESHT"/>
<name>N6TSY0_DENPD</name>
<dbReference type="PROSITE" id="PS52043">
    <property type="entry name" value="UBR4_E3"/>
    <property type="match status" value="1"/>
</dbReference>
<evidence type="ECO:0000256" key="1">
    <source>
        <dbReference type="PROSITE-ProRule" id="PRU01388"/>
    </source>
</evidence>
<dbReference type="OrthoDB" id="30336at2759"/>
<dbReference type="Gene3D" id="1.25.10.10">
    <property type="entry name" value="Leucine-rich Repeat Variant"/>
    <property type="match status" value="1"/>
</dbReference>
<dbReference type="PANTHER" id="PTHR21725:SF1">
    <property type="entry name" value="E3 UBIQUITIN-PROTEIN LIGASE UBR4"/>
    <property type="match status" value="1"/>
</dbReference>
<dbReference type="InterPro" id="IPR045189">
    <property type="entry name" value="UBR4-like"/>
</dbReference>
<dbReference type="SUPFAM" id="SSF48371">
    <property type="entry name" value="ARM repeat"/>
    <property type="match status" value="1"/>
</dbReference>
<accession>N6TSY0</accession>
<keyword evidence="1" id="KW-0863">Zinc-finger</keyword>
<gene>
    <name evidence="2" type="ORF">YQE_11020</name>
</gene>
<dbReference type="InterPro" id="IPR025704">
    <property type="entry name" value="E3_Ub_ligase_UBR4_C"/>
</dbReference>
<dbReference type="InterPro" id="IPR016024">
    <property type="entry name" value="ARM-type_fold"/>
</dbReference>
<comment type="similarity">
    <text evidence="1">Belongs to the UBR4 family.</text>
</comment>
<dbReference type="AlphaFoldDB" id="N6TSY0"/>
<keyword evidence="1" id="KW-0479">Metal-binding</keyword>
<organism evidence="2">
    <name type="scientific">Dendroctonus ponderosae</name>
    <name type="common">Mountain pine beetle</name>
    <dbReference type="NCBI Taxonomy" id="77166"/>
    <lineage>
        <taxon>Eukaryota</taxon>
        <taxon>Metazoa</taxon>
        <taxon>Ecdysozoa</taxon>
        <taxon>Arthropoda</taxon>
        <taxon>Hexapoda</taxon>
        <taxon>Insecta</taxon>
        <taxon>Pterygota</taxon>
        <taxon>Neoptera</taxon>
        <taxon>Endopterygota</taxon>
        <taxon>Coleoptera</taxon>
        <taxon>Polyphaga</taxon>
        <taxon>Cucujiformia</taxon>
        <taxon>Curculionidae</taxon>
        <taxon>Scolytinae</taxon>
        <taxon>Dendroctonus</taxon>
    </lineage>
</organism>
<feature type="region of interest" description="UBR4 E3 catalytic module" evidence="1">
    <location>
        <begin position="534"/>
        <end position="998"/>
    </location>
</feature>
<feature type="non-terminal residue" evidence="2">
    <location>
        <position position="1"/>
    </location>
</feature>
<reference evidence="2" key="1">
    <citation type="journal article" date="2013" name="Genome Biol.">
        <title>Draft genome of the mountain pine beetle, Dendroctonus ponderosae Hopkins, a major forest pest.</title>
        <authorList>
            <person name="Keeling C.I."/>
            <person name="Yuen M.M."/>
            <person name="Liao N.Y."/>
            <person name="Docking T.R."/>
            <person name="Chan S.K."/>
            <person name="Taylor G.A."/>
            <person name="Palmquist D.L."/>
            <person name="Jackman S.D."/>
            <person name="Nguyen A."/>
            <person name="Li M."/>
            <person name="Henderson H."/>
            <person name="Janes J.K."/>
            <person name="Zhao Y."/>
            <person name="Pandoh P."/>
            <person name="Moore R."/>
            <person name="Sperling F.A."/>
            <person name="Huber D.P."/>
            <person name="Birol I."/>
            <person name="Jones S.J."/>
            <person name="Bohlmann J."/>
        </authorList>
    </citation>
    <scope>NUCLEOTIDE SEQUENCE</scope>
</reference>
<dbReference type="GO" id="GO:0008270">
    <property type="term" value="F:zinc ion binding"/>
    <property type="evidence" value="ECO:0007669"/>
    <property type="project" value="UniProtKB-KW"/>
</dbReference>
<keyword evidence="1" id="KW-0862">Zinc</keyword>
<dbReference type="PANTHER" id="PTHR21725">
    <property type="entry name" value="E3 UBIQUITIN-PROTEIN LIGASE UBR4"/>
    <property type="match status" value="1"/>
</dbReference>
<dbReference type="InterPro" id="IPR011989">
    <property type="entry name" value="ARM-like"/>
</dbReference>
<dbReference type="EMBL" id="KB741223">
    <property type="protein sequence ID" value="ENN72385.1"/>
    <property type="molecule type" value="Genomic_DNA"/>
</dbReference>
<protein>
    <submittedName>
        <fullName evidence="2">Uncharacterized protein</fullName>
    </submittedName>
</protein>